<evidence type="ECO:0000313" key="3">
    <source>
        <dbReference type="Proteomes" id="UP001059597"/>
    </source>
</evidence>
<evidence type="ECO:0000259" key="1">
    <source>
        <dbReference type="Pfam" id="PF04909"/>
    </source>
</evidence>
<name>A0ABM7ZXC6_STRNI</name>
<protein>
    <submittedName>
        <fullName evidence="2">Amidohydrolase</fullName>
    </submittedName>
</protein>
<accession>A0ABM7ZXC6</accession>
<dbReference type="SUPFAM" id="SSF51556">
    <property type="entry name" value="Metallo-dependent hydrolases"/>
    <property type="match status" value="1"/>
</dbReference>
<dbReference type="PANTHER" id="PTHR43383:SF2">
    <property type="entry name" value="AMIDOHYDROLASE 2 FAMILY PROTEIN"/>
    <property type="match status" value="1"/>
</dbReference>
<dbReference type="RefSeq" id="WP_261954683.1">
    <property type="nucleotide sequence ID" value="NZ_AP026073.1"/>
</dbReference>
<reference evidence="2" key="1">
    <citation type="submission" date="2022-06" db="EMBL/GenBank/DDBJ databases">
        <title>Complete genome sequence of Streptomyces nigrescens HEK616.</title>
        <authorList>
            <person name="Asamizu S."/>
            <person name="Onaka H."/>
        </authorList>
    </citation>
    <scope>NUCLEOTIDE SEQUENCE</scope>
    <source>
        <strain evidence="2">HEK616</strain>
    </source>
</reference>
<organism evidence="2 3">
    <name type="scientific">Streptomyces nigrescens</name>
    <dbReference type="NCBI Taxonomy" id="1920"/>
    <lineage>
        <taxon>Bacteria</taxon>
        <taxon>Bacillati</taxon>
        <taxon>Actinomycetota</taxon>
        <taxon>Actinomycetes</taxon>
        <taxon>Kitasatosporales</taxon>
        <taxon>Streptomycetaceae</taxon>
        <taxon>Streptomyces</taxon>
    </lineage>
</organism>
<evidence type="ECO:0000313" key="2">
    <source>
        <dbReference type="EMBL" id="BDM71024.1"/>
    </source>
</evidence>
<dbReference type="Gene3D" id="3.20.20.140">
    <property type="entry name" value="Metal-dependent hydrolases"/>
    <property type="match status" value="1"/>
</dbReference>
<dbReference type="EMBL" id="AP026073">
    <property type="protein sequence ID" value="BDM71024.1"/>
    <property type="molecule type" value="Genomic_DNA"/>
</dbReference>
<keyword evidence="3" id="KW-1185">Reference proteome</keyword>
<dbReference type="InterPro" id="IPR006680">
    <property type="entry name" value="Amidohydro-rel"/>
</dbReference>
<dbReference type="Pfam" id="PF04909">
    <property type="entry name" value="Amidohydro_2"/>
    <property type="match status" value="1"/>
</dbReference>
<proteinExistence type="predicted"/>
<dbReference type="Proteomes" id="UP001059597">
    <property type="component" value="Chromosome"/>
</dbReference>
<dbReference type="PANTHER" id="PTHR43383">
    <property type="entry name" value="NODULIN 6"/>
    <property type="match status" value="1"/>
</dbReference>
<feature type="domain" description="Amidohydrolase-related" evidence="1">
    <location>
        <begin position="147"/>
        <end position="387"/>
    </location>
</feature>
<dbReference type="InterPro" id="IPR032466">
    <property type="entry name" value="Metal_Hydrolase"/>
</dbReference>
<gene>
    <name evidence="2" type="ORF">HEK616_45110</name>
</gene>
<sequence length="403" mass="42409">MPAPAPGNGPRFDDVLPPLVDHHCHGVLRHEPDAATFASYLTESDRSPAAGTTHFDTQTGFAVRRWCPPLLDLPAHCPPERYLARRRELGPDETRRRLLGATGIGAYLVDTGLPGDLTGPDETAAAGGGTGHEVVRLETLAERTAAAAAEGGGDGGAGADPEEFTDALARAVQEAARTAVAFKTVAAYRHGLALAPEPPAAGAVHTAARAWLAAGAGRLTDPVLLRHLVALAVATGRPLQIHTGFGDPDLRLDHADPALLTDLVRATAGTGTDLVLLHCYPYHRQAAYLASVFPHVYADVGLTLTHTGPRATTVLAEFLELAPFGKLLFSTDAYGLPELYVVGSALFRTALTEVLGGWTASGAWSADDAHRVGALLAAENARRVYGLGAAGRKRERERCPRSR</sequence>